<keyword evidence="1" id="KW-0378">Hydrolase</keyword>
<evidence type="ECO:0000313" key="2">
    <source>
        <dbReference type="Proteomes" id="UP001054811"/>
    </source>
</evidence>
<dbReference type="CDD" id="cd15482">
    <property type="entry name" value="Sialidase_non-viral"/>
    <property type="match status" value="1"/>
</dbReference>
<protein>
    <submittedName>
        <fullName evidence="1">Glycoside hydrolase</fullName>
    </submittedName>
</protein>
<keyword evidence="2" id="KW-1185">Reference proteome</keyword>
<dbReference type="RefSeq" id="WP_259613117.1">
    <property type="nucleotide sequence ID" value="NZ_CP091139.2"/>
</dbReference>
<sequence length="333" mass="36702">MNHTQQLVPTGWPPRRDETAEHHIVYRRDDEFAAWPYYCGLWLTADGSVVAGFKRVPTDYRDIDHYNLVRKPGEIVVIRSDDGGRTWDDESIVPVFDMSITSEAELPGGASDEWTDLPPLDFTSRDTLVMGGGIPRLMSGDGSRAWVRASADGGRTWRPHRLLPNWDLPGVTMPGTSMYAVRPDGVMLFGVHAWAPGAQNPLPVVYASEDGGQFRYLGQIVPEAPASPFWPGGRFASAQHIYPRLVVLADGRVLASVRYERDPRGLFWVEIHESLDGGRTWHWLSRVNDWGHPATSSRCRTAGCCASTAIGSRRAAASDIGSAPTRGAPGGRR</sequence>
<dbReference type="GO" id="GO:0016787">
    <property type="term" value="F:hydrolase activity"/>
    <property type="evidence" value="ECO:0007669"/>
    <property type="project" value="UniProtKB-KW"/>
</dbReference>
<accession>A0ABY5NMY9</accession>
<dbReference type="InterPro" id="IPR036278">
    <property type="entry name" value="Sialidase_sf"/>
</dbReference>
<dbReference type="SUPFAM" id="SSF50939">
    <property type="entry name" value="Sialidases"/>
    <property type="match status" value="1"/>
</dbReference>
<dbReference type="PANTHER" id="PTHR38792">
    <property type="entry name" value="BNR/ASP-BOX REPEAT DOMAIN PROTEIN (AFU_ORTHOLOGUE AFUA_7G06430)-RELATED"/>
    <property type="match status" value="1"/>
</dbReference>
<reference evidence="1" key="1">
    <citation type="submission" date="2022-01" db="EMBL/GenBank/DDBJ databases">
        <title>Microbacterium eymi and Microbacterium rhizovicinus sp. nov., isolated from the rhizospheric soil of Elymus tsukushiensis, a plant native to the Dokdo Islands, Republic of Korea.</title>
        <authorList>
            <person name="Hwang Y.J."/>
        </authorList>
    </citation>
    <scope>NUCLEOTIDE SEQUENCE</scope>
    <source>
        <strain evidence="1">KUDC0405</strain>
    </source>
</reference>
<dbReference type="Proteomes" id="UP001054811">
    <property type="component" value="Chromosome"/>
</dbReference>
<name>A0ABY5NMY9_9MICO</name>
<dbReference type="EMBL" id="CP091139">
    <property type="protein sequence ID" value="UUT36459.1"/>
    <property type="molecule type" value="Genomic_DNA"/>
</dbReference>
<proteinExistence type="predicted"/>
<organism evidence="1 2">
    <name type="scientific">Microbacterium elymi</name>
    <dbReference type="NCBI Taxonomy" id="2909587"/>
    <lineage>
        <taxon>Bacteria</taxon>
        <taxon>Bacillati</taxon>
        <taxon>Actinomycetota</taxon>
        <taxon>Actinomycetes</taxon>
        <taxon>Micrococcales</taxon>
        <taxon>Microbacteriaceae</taxon>
        <taxon>Microbacterium</taxon>
    </lineage>
</organism>
<gene>
    <name evidence="1" type="ORF">L2X98_26480</name>
</gene>
<evidence type="ECO:0000313" key="1">
    <source>
        <dbReference type="EMBL" id="UUT36459.1"/>
    </source>
</evidence>
<dbReference type="PANTHER" id="PTHR38792:SF3">
    <property type="entry name" value="BNR_ASP-BOX REPEAT DOMAIN PROTEIN (AFU_ORTHOLOGUE AFUA_7G06430)-RELATED"/>
    <property type="match status" value="1"/>
</dbReference>
<dbReference type="Gene3D" id="2.120.10.10">
    <property type="match status" value="1"/>
</dbReference>